<evidence type="ECO:0000313" key="2">
    <source>
        <dbReference type="EMBL" id="KAL1123712.1"/>
    </source>
</evidence>
<feature type="compositionally biased region" description="Acidic residues" evidence="1">
    <location>
        <begin position="208"/>
        <end position="219"/>
    </location>
</feature>
<feature type="compositionally biased region" description="Low complexity" evidence="1">
    <location>
        <begin position="45"/>
        <end position="60"/>
    </location>
</feature>
<feature type="compositionally biased region" description="Polar residues" evidence="1">
    <location>
        <begin position="26"/>
        <end position="44"/>
    </location>
</feature>
<proteinExistence type="predicted"/>
<dbReference type="Proteomes" id="UP001558652">
    <property type="component" value="Unassembled WGS sequence"/>
</dbReference>
<dbReference type="EMBL" id="JBFDAA010000011">
    <property type="protein sequence ID" value="KAL1123712.1"/>
    <property type="molecule type" value="Genomic_DNA"/>
</dbReference>
<sequence length="455" mass="50834">MTEIGTCNLPSFYEPALVETTFQHGPVSQYTSSDGNRNTTEPNGITTTTTATTITTTTTTGDNKPTRPDHQANKQLQFDDAYSQRNVFPTMRGEGAGEKWLSKVELCVFFKGIRTSASKLRMIILRNKPIFIEEALAPCPASAAIDDIRTQWVSGWPAYQKPTQLVTNINYRQPQPQQPQPEPQLYSPVDSLADYEEGQDSCSSSEDFTPDGDCSDSDFEERSSSLPARGIVNPNYPGFQHLAHQLHSPQQDTFNNNNNNNDEEEEDLNHLGESEEEEYTKEIDAFNRLDSDPAPAKPAYSRPKLNIPLEPTDNRAALEVKEVNKLACLPEAESPARHQPPGAKKAEESEEEEEERGRLEAAQPTKREKTEMNLTVQKGAPANIHYHLPPANMISNNNNNNNNQYNRTQHTVSAACLQEMQSQQGDKLHITVSVVSCLVFFAIVFCRLDTIFSVE</sequence>
<dbReference type="AlphaFoldDB" id="A0ABD0YMQ5"/>
<reference evidence="2 3" key="1">
    <citation type="submission" date="2024-07" db="EMBL/GenBank/DDBJ databases">
        <title>Chromosome-level genome assembly of the water stick insect Ranatra chinensis (Heteroptera: Nepidae).</title>
        <authorList>
            <person name="Liu X."/>
        </authorList>
    </citation>
    <scope>NUCLEOTIDE SEQUENCE [LARGE SCALE GENOMIC DNA]</scope>
    <source>
        <strain evidence="2">Cailab_2021Rc</strain>
        <tissue evidence="2">Muscle</tissue>
    </source>
</reference>
<feature type="region of interest" description="Disordered" evidence="1">
    <location>
        <begin position="26"/>
        <end position="71"/>
    </location>
</feature>
<evidence type="ECO:0000313" key="3">
    <source>
        <dbReference type="Proteomes" id="UP001558652"/>
    </source>
</evidence>
<name>A0ABD0YMQ5_9HEMI</name>
<feature type="compositionally biased region" description="Basic and acidic residues" evidence="1">
    <location>
        <begin position="355"/>
        <end position="370"/>
    </location>
</feature>
<protein>
    <submittedName>
        <fullName evidence="2">Uncharacterized protein</fullName>
    </submittedName>
</protein>
<feature type="region of interest" description="Disordered" evidence="1">
    <location>
        <begin position="194"/>
        <end position="308"/>
    </location>
</feature>
<keyword evidence="3" id="KW-1185">Reference proteome</keyword>
<organism evidence="2 3">
    <name type="scientific">Ranatra chinensis</name>
    <dbReference type="NCBI Taxonomy" id="642074"/>
    <lineage>
        <taxon>Eukaryota</taxon>
        <taxon>Metazoa</taxon>
        <taxon>Ecdysozoa</taxon>
        <taxon>Arthropoda</taxon>
        <taxon>Hexapoda</taxon>
        <taxon>Insecta</taxon>
        <taxon>Pterygota</taxon>
        <taxon>Neoptera</taxon>
        <taxon>Paraneoptera</taxon>
        <taxon>Hemiptera</taxon>
        <taxon>Heteroptera</taxon>
        <taxon>Panheteroptera</taxon>
        <taxon>Nepomorpha</taxon>
        <taxon>Nepidae</taxon>
        <taxon>Ranatrinae</taxon>
        <taxon>Ranatra</taxon>
    </lineage>
</organism>
<feature type="compositionally biased region" description="Basic and acidic residues" evidence="1">
    <location>
        <begin position="280"/>
        <end position="291"/>
    </location>
</feature>
<gene>
    <name evidence="2" type="ORF">AAG570_001485</name>
</gene>
<comment type="caution">
    <text evidence="2">The sequence shown here is derived from an EMBL/GenBank/DDBJ whole genome shotgun (WGS) entry which is preliminary data.</text>
</comment>
<feature type="region of interest" description="Disordered" evidence="1">
    <location>
        <begin position="331"/>
        <end position="370"/>
    </location>
</feature>
<evidence type="ECO:0000256" key="1">
    <source>
        <dbReference type="SAM" id="MobiDB-lite"/>
    </source>
</evidence>
<accession>A0ABD0YMQ5</accession>